<protein>
    <submittedName>
        <fullName evidence="2">Arginine N-succinyltransferase</fullName>
    </submittedName>
</protein>
<evidence type="ECO:0000313" key="2">
    <source>
        <dbReference type="EMBL" id="RVU32366.1"/>
    </source>
</evidence>
<comment type="caution">
    <text evidence="2">The sequence shown here is derived from an EMBL/GenBank/DDBJ whole genome shotgun (WGS) entry which is preliminary data.</text>
</comment>
<keyword evidence="1" id="KW-0472">Membrane</keyword>
<gene>
    <name evidence="2" type="ORF">EOE65_01565</name>
</gene>
<keyword evidence="1" id="KW-0812">Transmembrane</keyword>
<evidence type="ECO:0000256" key="1">
    <source>
        <dbReference type="SAM" id="Phobius"/>
    </source>
</evidence>
<feature type="transmembrane region" description="Helical" evidence="1">
    <location>
        <begin position="20"/>
        <end position="39"/>
    </location>
</feature>
<dbReference type="GO" id="GO:0016740">
    <property type="term" value="F:transferase activity"/>
    <property type="evidence" value="ECO:0007669"/>
    <property type="project" value="UniProtKB-KW"/>
</dbReference>
<keyword evidence="2" id="KW-0808">Transferase</keyword>
<dbReference type="AlphaFoldDB" id="A0A437QCW2"/>
<dbReference type="RefSeq" id="WP_127692535.1">
    <property type="nucleotide sequence ID" value="NZ_SACQ01000001.1"/>
</dbReference>
<name>A0A437QCW2_9GAMM</name>
<organism evidence="2 3">
    <name type="scientific">Neptunomonas marina</name>
    <dbReference type="NCBI Taxonomy" id="1815562"/>
    <lineage>
        <taxon>Bacteria</taxon>
        <taxon>Pseudomonadati</taxon>
        <taxon>Pseudomonadota</taxon>
        <taxon>Gammaproteobacteria</taxon>
        <taxon>Oceanospirillales</taxon>
        <taxon>Oceanospirillaceae</taxon>
        <taxon>Neptunomonas</taxon>
    </lineage>
</organism>
<sequence length="220" mass="24076">MDHSRVHTGEPVGATSKRSLFLIIFFAALCGTLVAFLLIKWVMSANDTKPLSPQEQQVLSDKFRVIGISYSASADAGATLEPAPYTEKGAVRTVTFTERELNGMIAESPEWAGKLSIDLSDHLASARLAIPLDPDFPLLGGKTLHVHTGLDIRYQNGAPSVKIVGVSLWGVPLPNAWLGELKNKDLVQEYRHEQGFWHGFAQGVEEIAVQEGELYVKLKP</sequence>
<proteinExistence type="predicted"/>
<keyword evidence="1" id="KW-1133">Transmembrane helix</keyword>
<reference evidence="2 3" key="1">
    <citation type="submission" date="2019-01" db="EMBL/GenBank/DDBJ databases">
        <authorList>
            <person name="Chen W.-M."/>
        </authorList>
    </citation>
    <scope>NUCLEOTIDE SEQUENCE [LARGE SCALE GENOMIC DNA]</scope>
    <source>
        <strain evidence="2 3">HPM-16</strain>
    </source>
</reference>
<dbReference type="EMBL" id="SACQ01000001">
    <property type="protein sequence ID" value="RVU32366.1"/>
    <property type="molecule type" value="Genomic_DNA"/>
</dbReference>
<evidence type="ECO:0000313" key="3">
    <source>
        <dbReference type="Proteomes" id="UP000282818"/>
    </source>
</evidence>
<keyword evidence="3" id="KW-1185">Reference proteome</keyword>
<accession>A0A437QCW2</accession>
<dbReference type="Proteomes" id="UP000282818">
    <property type="component" value="Unassembled WGS sequence"/>
</dbReference>